<reference evidence="2" key="1">
    <citation type="journal article" date="2023" name="Proc. Natl. Acad. Sci. U.S.A.">
        <title>Genomic and structural basis for evolution of tropane alkaloid biosynthesis.</title>
        <authorList>
            <person name="Wanga Y.-J."/>
            <person name="Taina T."/>
            <person name="Yua J.-Y."/>
            <person name="Lia J."/>
            <person name="Xua B."/>
            <person name="Chenc J."/>
            <person name="D'Auriad J.C."/>
            <person name="Huanga J.-P."/>
            <person name="Huanga S.-X."/>
        </authorList>
    </citation>
    <scope>NUCLEOTIDE SEQUENCE [LARGE SCALE GENOMIC DNA]</scope>
    <source>
        <strain evidence="2">cv. KIB-2019</strain>
    </source>
</reference>
<dbReference type="PANTHER" id="PTHR33538:SF2">
    <property type="entry name" value="PROTEIN GAMETE EXPRESSED 1"/>
    <property type="match status" value="1"/>
</dbReference>
<protein>
    <submittedName>
        <fullName evidence="1">Uncharacterized protein</fullName>
    </submittedName>
</protein>
<proteinExistence type="predicted"/>
<evidence type="ECO:0000313" key="2">
    <source>
        <dbReference type="Proteomes" id="UP001152561"/>
    </source>
</evidence>
<dbReference type="PANTHER" id="PTHR33538">
    <property type="entry name" value="PROTEIN GAMETE EXPRESSED 1"/>
    <property type="match status" value="1"/>
</dbReference>
<dbReference type="InterPro" id="IPR040346">
    <property type="entry name" value="GEX1/Brambleberry"/>
</dbReference>
<comment type="caution">
    <text evidence="1">The sequence shown here is derived from an EMBL/GenBank/DDBJ whole genome shotgun (WGS) entry which is preliminary data.</text>
</comment>
<organism evidence="1 2">
    <name type="scientific">Anisodus acutangulus</name>
    <dbReference type="NCBI Taxonomy" id="402998"/>
    <lineage>
        <taxon>Eukaryota</taxon>
        <taxon>Viridiplantae</taxon>
        <taxon>Streptophyta</taxon>
        <taxon>Embryophyta</taxon>
        <taxon>Tracheophyta</taxon>
        <taxon>Spermatophyta</taxon>
        <taxon>Magnoliopsida</taxon>
        <taxon>eudicotyledons</taxon>
        <taxon>Gunneridae</taxon>
        <taxon>Pentapetalae</taxon>
        <taxon>asterids</taxon>
        <taxon>lamiids</taxon>
        <taxon>Solanales</taxon>
        <taxon>Solanaceae</taxon>
        <taxon>Solanoideae</taxon>
        <taxon>Hyoscyameae</taxon>
        <taxon>Anisodus</taxon>
    </lineage>
</organism>
<sequence length="182" mass="20712">MEVYENQKGLNVKQKMLVPNSCWQRAYQSLSTVCSKALADEELKSRLSWNLCDCFHTGRMDAWKHEWERLMNSLKDSGEFAEEKIVNILQVGEDILKSKADDIGNIAGQALDKQKQFLDAQSEALHDLQVLLNEFEETRYYIRVDSAISYTFTRETETIGSIWARATTGASYKAKSTTPAST</sequence>
<dbReference type="Proteomes" id="UP001152561">
    <property type="component" value="Unassembled WGS sequence"/>
</dbReference>
<dbReference type="AlphaFoldDB" id="A0A9Q1QY03"/>
<keyword evidence="2" id="KW-1185">Reference proteome</keyword>
<dbReference type="OrthoDB" id="377549at2759"/>
<evidence type="ECO:0000313" key="1">
    <source>
        <dbReference type="EMBL" id="KAJ8533822.1"/>
    </source>
</evidence>
<gene>
    <name evidence="1" type="ORF">K7X08_007146</name>
</gene>
<accession>A0A9Q1QY03</accession>
<dbReference type="EMBL" id="JAJAGQ010000019">
    <property type="protein sequence ID" value="KAJ8533822.1"/>
    <property type="molecule type" value="Genomic_DNA"/>
</dbReference>
<name>A0A9Q1QY03_9SOLA</name>